<dbReference type="InterPro" id="IPR042303">
    <property type="entry name" value="Malonyl_CoA_deC_C_sf"/>
</dbReference>
<dbReference type="GO" id="GO:0005782">
    <property type="term" value="C:peroxisomal matrix"/>
    <property type="evidence" value="ECO:0007669"/>
    <property type="project" value="TreeGrafter"/>
</dbReference>
<dbReference type="AlphaFoldDB" id="A0A8H7EVH0"/>
<dbReference type="OrthoDB" id="426718at2759"/>
<dbReference type="InterPro" id="IPR038351">
    <property type="entry name" value="MCD_N_sf"/>
</dbReference>
<dbReference type="Gene3D" id="1.20.140.90">
    <property type="entry name" value="Malonyl-CoA decarboxylase, oligemerization domain"/>
    <property type="match status" value="1"/>
</dbReference>
<dbReference type="GO" id="GO:0005759">
    <property type="term" value="C:mitochondrial matrix"/>
    <property type="evidence" value="ECO:0007669"/>
    <property type="project" value="TreeGrafter"/>
</dbReference>
<dbReference type="GO" id="GO:2001294">
    <property type="term" value="P:malonyl-CoA catabolic process"/>
    <property type="evidence" value="ECO:0007669"/>
    <property type="project" value="TreeGrafter"/>
</dbReference>
<evidence type="ECO:0000313" key="3">
    <source>
        <dbReference type="EMBL" id="KAF7732275.1"/>
    </source>
</evidence>
<dbReference type="GO" id="GO:0050080">
    <property type="term" value="F:malonyl-CoA decarboxylase activity"/>
    <property type="evidence" value="ECO:0007669"/>
    <property type="project" value="InterPro"/>
</dbReference>
<gene>
    <name evidence="3" type="ORF">EC973_005170</name>
</gene>
<protein>
    <recommendedName>
        <fullName evidence="5">Malonyl-CoA decarboxylase</fullName>
    </recommendedName>
</protein>
<dbReference type="PANTHER" id="PTHR28641:SF1">
    <property type="entry name" value="MALONYL-COA DECARBOXYLASE, MITOCHONDRIAL"/>
    <property type="match status" value="1"/>
</dbReference>
<evidence type="ECO:0000259" key="2">
    <source>
        <dbReference type="Pfam" id="PF17408"/>
    </source>
</evidence>
<reference evidence="3" key="1">
    <citation type="submission" date="2020-01" db="EMBL/GenBank/DDBJ databases">
        <title>Genome Sequencing of Three Apophysomyces-Like Fungal Strains Confirms a Novel Fungal Genus in the Mucoromycota with divergent Burkholderia-like Endosymbiotic Bacteria.</title>
        <authorList>
            <person name="Stajich J.E."/>
            <person name="Macias A.M."/>
            <person name="Carter-House D."/>
            <person name="Lovett B."/>
            <person name="Kasson L.R."/>
            <person name="Berry K."/>
            <person name="Grigoriev I."/>
            <person name="Chang Y."/>
            <person name="Spatafora J."/>
            <person name="Kasson M.T."/>
        </authorList>
    </citation>
    <scope>NUCLEOTIDE SEQUENCE</scope>
    <source>
        <strain evidence="3">NRRL A-21654</strain>
    </source>
</reference>
<accession>A0A8H7EVH0</accession>
<keyword evidence="4" id="KW-1185">Reference proteome</keyword>
<dbReference type="Pfam" id="PF05292">
    <property type="entry name" value="MCD"/>
    <property type="match status" value="1"/>
</dbReference>
<dbReference type="PANTHER" id="PTHR28641">
    <property type="match status" value="1"/>
</dbReference>
<dbReference type="InterPro" id="IPR007956">
    <property type="entry name" value="Malonyl_CoA_deC_C"/>
</dbReference>
<dbReference type="GO" id="GO:0006633">
    <property type="term" value="P:fatty acid biosynthetic process"/>
    <property type="evidence" value="ECO:0007669"/>
    <property type="project" value="InterPro"/>
</dbReference>
<dbReference type="Proteomes" id="UP000605846">
    <property type="component" value="Unassembled WGS sequence"/>
</dbReference>
<evidence type="ECO:0008006" key="5">
    <source>
        <dbReference type="Google" id="ProtNLM"/>
    </source>
</evidence>
<evidence type="ECO:0000259" key="1">
    <source>
        <dbReference type="Pfam" id="PF05292"/>
    </source>
</evidence>
<sequence>MPNIDRRKAAEAAQRYAKDILSTSSVDTSEEMLKRYMEPRYNMLFDRIHQLPGGLKFLTDMRADLLDILAEQDRQTSQQTLYSVEKSLKNKLKKSMVGFLTLSRVTWQSSAEVLEKRCMLSLTGTISKGWRHRHYMNAALALYILDRRLGPDRRVFAFFFHNLPTEPLVFVHVALVPHMSRSVQSILQEPLPAKYSHADFNCAVCYSITTRLGLGGINLGNFLIKRVVRDLKREFPQVNTFATLSPLPTFRKWLMDHVHEPDIQKQFEESVGENWKEKLEHFNGDDKMKNVLMSLCSRYVLQEKRSNRLAFDPVANFHLRNGACAHQLHWMADTSDKGFQESFGIMINYNYLPDYVELNNRQYLADGTISISEPRSDCEGWLSKGIGAGVKYVS</sequence>
<dbReference type="GO" id="GO:0006085">
    <property type="term" value="P:acetyl-CoA biosynthetic process"/>
    <property type="evidence" value="ECO:0007669"/>
    <property type="project" value="TreeGrafter"/>
</dbReference>
<feature type="domain" description="Malonyl-CoA decarboxylase N-terminal" evidence="2">
    <location>
        <begin position="5"/>
        <end position="92"/>
    </location>
</feature>
<dbReference type="Pfam" id="PF17408">
    <property type="entry name" value="MCD_N"/>
    <property type="match status" value="1"/>
</dbReference>
<comment type="caution">
    <text evidence="3">The sequence shown here is derived from an EMBL/GenBank/DDBJ whole genome shotgun (WGS) entry which is preliminary data.</text>
</comment>
<dbReference type="InterPro" id="IPR035372">
    <property type="entry name" value="MCD_N"/>
</dbReference>
<name>A0A8H7EVH0_9FUNG</name>
<dbReference type="Gene3D" id="3.40.630.150">
    <property type="entry name" value="Malonyl-CoA decarboxylase, catalytic domain"/>
    <property type="match status" value="1"/>
</dbReference>
<proteinExistence type="predicted"/>
<dbReference type="EMBL" id="JABAYA010000003">
    <property type="protein sequence ID" value="KAF7732275.1"/>
    <property type="molecule type" value="Genomic_DNA"/>
</dbReference>
<organism evidence="3 4">
    <name type="scientific">Apophysomyces ossiformis</name>
    <dbReference type="NCBI Taxonomy" id="679940"/>
    <lineage>
        <taxon>Eukaryota</taxon>
        <taxon>Fungi</taxon>
        <taxon>Fungi incertae sedis</taxon>
        <taxon>Mucoromycota</taxon>
        <taxon>Mucoromycotina</taxon>
        <taxon>Mucoromycetes</taxon>
        <taxon>Mucorales</taxon>
        <taxon>Mucorineae</taxon>
        <taxon>Mucoraceae</taxon>
        <taxon>Apophysomyces</taxon>
    </lineage>
</organism>
<dbReference type="InterPro" id="IPR038917">
    <property type="entry name" value="Malonyl_CoA_deC"/>
</dbReference>
<feature type="domain" description="Malonyl-CoA decarboxylase C-terminal" evidence="1">
    <location>
        <begin position="98"/>
        <end position="351"/>
    </location>
</feature>
<evidence type="ECO:0000313" key="4">
    <source>
        <dbReference type="Proteomes" id="UP000605846"/>
    </source>
</evidence>